<evidence type="ECO:0000313" key="5">
    <source>
        <dbReference type="Proteomes" id="UP001642484"/>
    </source>
</evidence>
<comment type="caution">
    <text evidence="4">The sequence shown here is derived from an EMBL/GenBank/DDBJ whole genome shotgun (WGS) entry which is preliminary data.</text>
</comment>
<keyword evidence="1" id="KW-0677">Repeat</keyword>
<gene>
    <name evidence="4" type="ORF">CCMP2556_LOCUS200</name>
</gene>
<dbReference type="Proteomes" id="UP001642484">
    <property type="component" value="Unassembled WGS sequence"/>
</dbReference>
<dbReference type="EMBL" id="CAXAMN010000002">
    <property type="protein sequence ID" value="CAK8985612.1"/>
    <property type="molecule type" value="Genomic_DNA"/>
</dbReference>
<dbReference type="SUPFAM" id="SSF48403">
    <property type="entry name" value="Ankyrin repeat"/>
    <property type="match status" value="1"/>
</dbReference>
<dbReference type="InterPro" id="IPR002110">
    <property type="entry name" value="Ankyrin_rpt"/>
</dbReference>
<dbReference type="Pfam" id="PF00023">
    <property type="entry name" value="Ank"/>
    <property type="match status" value="1"/>
</dbReference>
<evidence type="ECO:0000256" key="2">
    <source>
        <dbReference type="ARBA" id="ARBA00023043"/>
    </source>
</evidence>
<proteinExistence type="predicted"/>
<keyword evidence="5" id="KW-1185">Reference proteome</keyword>
<name>A0ABP0H6A4_9DINO</name>
<dbReference type="PROSITE" id="PS50297">
    <property type="entry name" value="ANK_REP_REGION"/>
    <property type="match status" value="1"/>
</dbReference>
<sequence>MGVCSSKSKGDPPPFVTKHEQYAKMWLMKVSDFLELQGTLPMHQELQKRGLLVEYQLNFLVIFVSHQWVGRAHPDRFGEQLSVLQGALKNIINGEVQVENDLMSQMMFKFRRLSPQERGALKDAYIWMDWYSIPQGGFAKSLHDEGNLTETAHEAWRCINSIPYYVDCSDIFVALVPPLQHNDTGLECNYRSWLSRGWCRTEMWMKLLSDKSDTPIVVVSSANKAEFISPVRWVHYPIENGEFSVEEDRKECCRIAQIALDIKLEKLERNAEKGENLNLYRYYLARYEAFCGLRARERSLDDFLSDFKFENIQAALKQKKGMGAIACAVASEDIGMLKAMAKAGAPLETRFPEIAEIDLWMGFTPMHLAALNSWHSEQPLLELLKLKGNVNANCAIGTSALGTCRNASAVQLMVEYGADVNFGKGPIYSSVISNLAGRGAEPEAIRKLVELKADVNPRGVSPWNNVAMLFQGNPHGLETAQTLVDLKADVNRPNDNFLFMAGLTYFCRAYEMCSKDPPAAVSVFANSTSSPLGSAAIFGQTELVEFLLQARADANQRNARGLSPLDLARNTHTREVGLDAIGVFSRLLQSLPVWTAKRDAAFGRCLRSL</sequence>
<organism evidence="4 5">
    <name type="scientific">Durusdinium trenchii</name>
    <dbReference type="NCBI Taxonomy" id="1381693"/>
    <lineage>
        <taxon>Eukaryota</taxon>
        <taxon>Sar</taxon>
        <taxon>Alveolata</taxon>
        <taxon>Dinophyceae</taxon>
        <taxon>Suessiales</taxon>
        <taxon>Symbiodiniaceae</taxon>
        <taxon>Durusdinium</taxon>
    </lineage>
</organism>
<dbReference type="Gene3D" id="1.25.40.20">
    <property type="entry name" value="Ankyrin repeat-containing domain"/>
    <property type="match status" value="1"/>
</dbReference>
<accession>A0ABP0H6A4</accession>
<reference evidence="4 5" key="1">
    <citation type="submission" date="2024-02" db="EMBL/GenBank/DDBJ databases">
        <authorList>
            <person name="Chen Y."/>
            <person name="Shah S."/>
            <person name="Dougan E. K."/>
            <person name="Thang M."/>
            <person name="Chan C."/>
        </authorList>
    </citation>
    <scope>NUCLEOTIDE SEQUENCE [LARGE SCALE GENOMIC DNA]</scope>
</reference>
<dbReference type="PANTHER" id="PTHR24189">
    <property type="entry name" value="MYOTROPHIN"/>
    <property type="match status" value="1"/>
</dbReference>
<dbReference type="InterPro" id="IPR050745">
    <property type="entry name" value="Multifunctional_regulatory"/>
</dbReference>
<feature type="repeat" description="ANK" evidence="3">
    <location>
        <begin position="527"/>
        <end position="559"/>
    </location>
</feature>
<protein>
    <submittedName>
        <fullName evidence="4">Uncharacterized protein</fullName>
    </submittedName>
</protein>
<evidence type="ECO:0000256" key="1">
    <source>
        <dbReference type="ARBA" id="ARBA00022737"/>
    </source>
</evidence>
<dbReference type="PANTHER" id="PTHR24189:SF50">
    <property type="entry name" value="ANKYRIN REPEAT AND SOCS BOX PROTEIN 2"/>
    <property type="match status" value="1"/>
</dbReference>
<dbReference type="SMART" id="SM00248">
    <property type="entry name" value="ANK"/>
    <property type="match status" value="4"/>
</dbReference>
<dbReference type="PROSITE" id="PS50088">
    <property type="entry name" value="ANK_REPEAT"/>
    <property type="match status" value="1"/>
</dbReference>
<evidence type="ECO:0000256" key="3">
    <source>
        <dbReference type="PROSITE-ProRule" id="PRU00023"/>
    </source>
</evidence>
<dbReference type="InterPro" id="IPR036770">
    <property type="entry name" value="Ankyrin_rpt-contain_sf"/>
</dbReference>
<keyword evidence="2 3" id="KW-0040">ANK repeat</keyword>
<evidence type="ECO:0000313" key="4">
    <source>
        <dbReference type="EMBL" id="CAK8985612.1"/>
    </source>
</evidence>